<keyword evidence="3" id="KW-1185">Reference proteome</keyword>
<reference evidence="2 3" key="1">
    <citation type="submission" date="2021-05" db="EMBL/GenBank/DDBJ databases">
        <title>Complete genome of Nocardioides aquaticus KCTC 9944T isolated from meromictic and hypersaline Ekho Lake, Antarctica.</title>
        <authorList>
            <person name="Hwang K."/>
            <person name="Kim K.M."/>
            <person name="Choe H."/>
        </authorList>
    </citation>
    <scope>NUCLEOTIDE SEQUENCE [LARGE SCALE GENOMIC DNA]</scope>
    <source>
        <strain evidence="2 3">KCTC 9944</strain>
    </source>
</reference>
<evidence type="ECO:0000313" key="3">
    <source>
        <dbReference type="Proteomes" id="UP000679307"/>
    </source>
</evidence>
<dbReference type="Proteomes" id="UP000679307">
    <property type="component" value="Chromosome"/>
</dbReference>
<dbReference type="EMBL" id="CP075371">
    <property type="protein sequence ID" value="QVT79276.1"/>
    <property type="molecule type" value="Genomic_DNA"/>
</dbReference>
<feature type="region of interest" description="Disordered" evidence="1">
    <location>
        <begin position="63"/>
        <end position="85"/>
    </location>
</feature>
<evidence type="ECO:0000313" key="2">
    <source>
        <dbReference type="EMBL" id="QVT79276.1"/>
    </source>
</evidence>
<evidence type="ECO:0000256" key="1">
    <source>
        <dbReference type="SAM" id="MobiDB-lite"/>
    </source>
</evidence>
<proteinExistence type="predicted"/>
<feature type="region of interest" description="Disordered" evidence="1">
    <location>
        <begin position="1"/>
        <end position="36"/>
    </location>
</feature>
<name>A0ABX8EI50_9ACTN</name>
<gene>
    <name evidence="2" type="ORF">ENKNEFLB_01657</name>
</gene>
<organism evidence="2 3">
    <name type="scientific">Nocardioides aquaticus</name>
    <dbReference type="NCBI Taxonomy" id="160826"/>
    <lineage>
        <taxon>Bacteria</taxon>
        <taxon>Bacillati</taxon>
        <taxon>Actinomycetota</taxon>
        <taxon>Actinomycetes</taxon>
        <taxon>Propionibacteriales</taxon>
        <taxon>Nocardioidaceae</taxon>
        <taxon>Nocardioides</taxon>
    </lineage>
</organism>
<feature type="compositionally biased region" description="Low complexity" evidence="1">
    <location>
        <begin position="1"/>
        <end position="18"/>
    </location>
</feature>
<accession>A0ABX8EI50</accession>
<sequence length="85" mass="8622">MLTTAAPAGAPSTPASVALAPPQTAPTRTSSPGRLGRPLTRWVECSHALSVLPCMNHHPNAGDGRGCVHYSTSGVPDCPDYGGGE</sequence>
<protein>
    <submittedName>
        <fullName evidence="2">Uncharacterized protein</fullName>
    </submittedName>
</protein>